<gene>
    <name evidence="2" type="ORF">SEVIR_8G189800v2</name>
</gene>
<feature type="region of interest" description="Disordered" evidence="1">
    <location>
        <begin position="21"/>
        <end position="40"/>
    </location>
</feature>
<keyword evidence="3" id="KW-1185">Reference proteome</keyword>
<dbReference type="EMBL" id="CM016559">
    <property type="protein sequence ID" value="TKW01566.1"/>
    <property type="molecule type" value="Genomic_DNA"/>
</dbReference>
<accession>A0A4V6D373</accession>
<organism evidence="2 3">
    <name type="scientific">Setaria viridis</name>
    <name type="common">Green bristlegrass</name>
    <name type="synonym">Setaria italica subsp. viridis</name>
    <dbReference type="NCBI Taxonomy" id="4556"/>
    <lineage>
        <taxon>Eukaryota</taxon>
        <taxon>Viridiplantae</taxon>
        <taxon>Streptophyta</taxon>
        <taxon>Embryophyta</taxon>
        <taxon>Tracheophyta</taxon>
        <taxon>Spermatophyta</taxon>
        <taxon>Magnoliopsida</taxon>
        <taxon>Liliopsida</taxon>
        <taxon>Poales</taxon>
        <taxon>Poaceae</taxon>
        <taxon>PACMAD clade</taxon>
        <taxon>Panicoideae</taxon>
        <taxon>Panicodae</taxon>
        <taxon>Paniceae</taxon>
        <taxon>Cenchrinae</taxon>
        <taxon>Setaria</taxon>
    </lineage>
</organism>
<reference evidence="2" key="1">
    <citation type="submission" date="2019-03" db="EMBL/GenBank/DDBJ databases">
        <title>WGS assembly of Setaria viridis.</title>
        <authorList>
            <person name="Huang P."/>
            <person name="Jenkins J."/>
            <person name="Grimwood J."/>
            <person name="Barry K."/>
            <person name="Healey A."/>
            <person name="Mamidi S."/>
            <person name="Sreedasyam A."/>
            <person name="Shu S."/>
            <person name="Feldman M."/>
            <person name="Wu J."/>
            <person name="Yu Y."/>
            <person name="Chen C."/>
            <person name="Johnson J."/>
            <person name="Rokhsar D."/>
            <person name="Baxter I."/>
            <person name="Schmutz J."/>
            <person name="Brutnell T."/>
            <person name="Kellogg E."/>
        </authorList>
    </citation>
    <scope>NUCLEOTIDE SEQUENCE [LARGE SCALE GENOMIC DNA]</scope>
</reference>
<dbReference type="AlphaFoldDB" id="A0A4V6D373"/>
<evidence type="ECO:0000256" key="1">
    <source>
        <dbReference type="SAM" id="MobiDB-lite"/>
    </source>
</evidence>
<protein>
    <submittedName>
        <fullName evidence="2">Uncharacterized protein</fullName>
    </submittedName>
</protein>
<evidence type="ECO:0000313" key="3">
    <source>
        <dbReference type="Proteomes" id="UP000298652"/>
    </source>
</evidence>
<proteinExistence type="predicted"/>
<evidence type="ECO:0000313" key="2">
    <source>
        <dbReference type="EMBL" id="TKW01566.1"/>
    </source>
</evidence>
<dbReference type="Gramene" id="TKW01566">
    <property type="protein sequence ID" value="TKW01566"/>
    <property type="gene ID" value="SEVIR_8G189800v2"/>
</dbReference>
<sequence length="188" mass="21348">MAGRFLLRRLFSRLSSVPTSLLGPRASPSSTPAATRRTAEGEARTLLGDLAHGRRAPAHPPRCREIHGSVSISSTQLLLKNSQSLSAARPYQQHFSINWHAGVCGFCHHQRTERSNLFHPVRARFLGELERRRLARLKEHLQINLNWKLNWQLGKLNGQLKVQLGKLHGQQKSRPWMLVGKLRSLKRP</sequence>
<name>A0A4V6D373_SETVI</name>
<dbReference type="Proteomes" id="UP000298652">
    <property type="component" value="Chromosome 8"/>
</dbReference>